<feature type="region of interest" description="Disordered" evidence="1">
    <location>
        <begin position="53"/>
        <end position="79"/>
    </location>
</feature>
<accession>A0A4Z2FWS1</accession>
<feature type="compositionally biased region" description="Basic and acidic residues" evidence="1">
    <location>
        <begin position="61"/>
        <end position="72"/>
    </location>
</feature>
<name>A0A4Z2FWS1_9TELE</name>
<dbReference type="AlphaFoldDB" id="A0A4Z2FWS1"/>
<proteinExistence type="predicted"/>
<evidence type="ECO:0000313" key="2">
    <source>
        <dbReference type="EMBL" id="TNN45716.1"/>
    </source>
</evidence>
<reference evidence="2 3" key="1">
    <citation type="submission" date="2019-03" db="EMBL/GenBank/DDBJ databases">
        <title>First draft genome of Liparis tanakae, snailfish: a comprehensive survey of snailfish specific genes.</title>
        <authorList>
            <person name="Kim W."/>
            <person name="Song I."/>
            <person name="Jeong J.-H."/>
            <person name="Kim D."/>
            <person name="Kim S."/>
            <person name="Ryu S."/>
            <person name="Song J.Y."/>
            <person name="Lee S.K."/>
        </authorList>
    </citation>
    <scope>NUCLEOTIDE SEQUENCE [LARGE SCALE GENOMIC DNA]</scope>
    <source>
        <tissue evidence="2">Muscle</tissue>
    </source>
</reference>
<dbReference type="EMBL" id="SRLO01000828">
    <property type="protein sequence ID" value="TNN45716.1"/>
    <property type="molecule type" value="Genomic_DNA"/>
</dbReference>
<protein>
    <submittedName>
        <fullName evidence="2">Uncharacterized protein</fullName>
    </submittedName>
</protein>
<sequence length="103" mass="11169">MAVHSPRCPGDELEGGERSGGSVVDGEMDPDLFTSQLNAIVIKRVVGQLFIKRPQQQPHHSALEGHSDHNMEGTHTPALVTHLAGTGSEEHLKSTREKKLVTI</sequence>
<dbReference type="Proteomes" id="UP000314294">
    <property type="component" value="Unassembled WGS sequence"/>
</dbReference>
<evidence type="ECO:0000256" key="1">
    <source>
        <dbReference type="SAM" id="MobiDB-lite"/>
    </source>
</evidence>
<organism evidence="2 3">
    <name type="scientific">Liparis tanakae</name>
    <name type="common">Tanaka's snailfish</name>
    <dbReference type="NCBI Taxonomy" id="230148"/>
    <lineage>
        <taxon>Eukaryota</taxon>
        <taxon>Metazoa</taxon>
        <taxon>Chordata</taxon>
        <taxon>Craniata</taxon>
        <taxon>Vertebrata</taxon>
        <taxon>Euteleostomi</taxon>
        <taxon>Actinopterygii</taxon>
        <taxon>Neopterygii</taxon>
        <taxon>Teleostei</taxon>
        <taxon>Neoteleostei</taxon>
        <taxon>Acanthomorphata</taxon>
        <taxon>Eupercaria</taxon>
        <taxon>Perciformes</taxon>
        <taxon>Cottioidei</taxon>
        <taxon>Cottales</taxon>
        <taxon>Liparidae</taxon>
        <taxon>Liparis</taxon>
    </lineage>
</organism>
<keyword evidence="3" id="KW-1185">Reference proteome</keyword>
<feature type="region of interest" description="Disordered" evidence="1">
    <location>
        <begin position="1"/>
        <end position="29"/>
    </location>
</feature>
<gene>
    <name evidence="2" type="ORF">EYF80_044067</name>
</gene>
<comment type="caution">
    <text evidence="2">The sequence shown here is derived from an EMBL/GenBank/DDBJ whole genome shotgun (WGS) entry which is preliminary data.</text>
</comment>
<evidence type="ECO:0000313" key="3">
    <source>
        <dbReference type="Proteomes" id="UP000314294"/>
    </source>
</evidence>